<evidence type="ECO:0000256" key="2">
    <source>
        <dbReference type="ARBA" id="ARBA00022801"/>
    </source>
</evidence>
<evidence type="ECO:0000259" key="7">
    <source>
        <dbReference type="PROSITE" id="PS51192"/>
    </source>
</evidence>
<comment type="catalytic activity">
    <reaction evidence="5">
        <text>ATP + H2O = ADP + phosphate + H(+)</text>
        <dbReference type="Rhea" id="RHEA:13065"/>
        <dbReference type="ChEBI" id="CHEBI:15377"/>
        <dbReference type="ChEBI" id="CHEBI:15378"/>
        <dbReference type="ChEBI" id="CHEBI:30616"/>
        <dbReference type="ChEBI" id="CHEBI:43474"/>
        <dbReference type="ChEBI" id="CHEBI:456216"/>
        <dbReference type="EC" id="5.6.2.4"/>
    </reaction>
</comment>
<dbReference type="GO" id="GO:0003676">
    <property type="term" value="F:nucleic acid binding"/>
    <property type="evidence" value="ECO:0007669"/>
    <property type="project" value="InterPro"/>
</dbReference>
<sequence>MACTVFDMCISLSGEDFHDAGLGSVTASVREGMGSILGAALDEAASIISHTSNATSMNLAFWTSAKPTAGGLPSDDYYSCLVAAEAASSRKQRYPSAHGSGSGSDDLILPENYAGYLKSYSKPDKVEEPPPPAARGSGGSRANTRGIGAPSPLRERAGLERKRKRDQARQYKSKMRSKVRQMLKKQAHRRLGLWRSRVLDGDRVPIYVSLDGIAYPRGRDAYVTQERDQKALTRMSVSEFGPNSCIVSPRALPYCQQYPPLTPVDLRFWHLPPNIVEAYRLSSGITGLYTWQADCLKTLLDCTLFGFEDQPVSPASHRPLDRPFKCGVYCAPTSGGKSLVAELIMLRRLLFRGLRGVYTLPYVSICQEKLQQLRRVWGDSGQSASLAALRIEAFHSNASVDKEGVIGGWTAGVDVALGTLEKVNGMVNRLVSQADSSTSNVGTVIIDELHMVGDEQRGHILELILLKLMLFATGRVTSASSGELYQLQVVCMSATLPSLDPLKSWLLEADVYTTEFRPVPLEYFVKVGPRLHSGDLDRVVRDIPLLQGDPDRITALIWEVAQEACSVGYDAASNATGVIVFCATKAWCEKTAVHVASTWPGVPWDLDDTMLRGRQQALDILRASPAGLCPTLEKSIPKGVAYHHSGLTMEERRVIETAFRNGHIHTLCATSTLAAGVNLPARRVIIRSLQVGISPLDASRLRQMCGRAGRAGFTGSNKGEAILCVKDDREARTAKDLINAQLTGLSSRLTGDLLTRALLEIICLKLVSRVDEIPGRFCSRLLRYHLQPDQESREGLQSEVSTCLEELEKDRFVKVNDGLITSTPLGEAVAFSSLKIEEASVVFRALRHASSRILLSSDLHLLSLVTPVRHDIPVHLEAYLNLYNAMAPDQRAVADRCGISEGFLNSCARRNTLLSRSTPVPVCHRKTPEEARAWQRQLVTHLRFYATLLLHHLLKGVPLPMLASTYKVNCGQIQQLQSTSTAFCGMVVGFCERLRWWALAAALTPLSEQLSTGAPSFVAEMTSKLSHVGLPVSWAIALHSAGLESVTAIAGSDTDTLHRILARAVSHQRGRPTQDFNNYLRETARNIIVGAQEVVNAQVAEILEEADECRASDDEESDGGSSSSSSPSTTSSGSGSRDRQQGLVEELGGDANSLLDGLTPEEINSLAAA</sequence>
<evidence type="ECO:0000313" key="10">
    <source>
        <dbReference type="Proteomes" id="UP000574390"/>
    </source>
</evidence>
<dbReference type="PANTHER" id="PTHR47961">
    <property type="entry name" value="DNA POLYMERASE THETA, PUTATIVE (AFU_ORTHOLOGUE AFUA_1G05260)-RELATED"/>
    <property type="match status" value="1"/>
</dbReference>
<dbReference type="Pfam" id="PF21099">
    <property type="entry name" value="POLQ_helical"/>
    <property type="match status" value="1"/>
</dbReference>
<feature type="compositionally biased region" description="Basic residues" evidence="6">
    <location>
        <begin position="161"/>
        <end position="181"/>
    </location>
</feature>
<dbReference type="Pfam" id="PF20470">
    <property type="entry name" value="HTH_61"/>
    <property type="match status" value="1"/>
</dbReference>
<dbReference type="InterPro" id="IPR046931">
    <property type="entry name" value="HTH_61"/>
</dbReference>
<dbReference type="SUPFAM" id="SSF52540">
    <property type="entry name" value="P-loop containing nucleoside triphosphate hydrolases"/>
    <property type="match status" value="1"/>
</dbReference>
<dbReference type="Gene3D" id="1.10.3380.20">
    <property type="match status" value="1"/>
</dbReference>
<evidence type="ECO:0000256" key="1">
    <source>
        <dbReference type="ARBA" id="ARBA00022741"/>
    </source>
</evidence>
<evidence type="ECO:0000259" key="8">
    <source>
        <dbReference type="PROSITE" id="PS51194"/>
    </source>
</evidence>
<dbReference type="PROSITE" id="PS51194">
    <property type="entry name" value="HELICASE_CTER"/>
    <property type="match status" value="1"/>
</dbReference>
<feature type="region of interest" description="Disordered" evidence="6">
    <location>
        <begin position="1108"/>
        <end position="1169"/>
    </location>
</feature>
<gene>
    <name evidence="9" type="ORF">FOZ62_022041</name>
</gene>
<dbReference type="InterPro" id="IPR048960">
    <property type="entry name" value="POLQ-like_helical"/>
</dbReference>
<dbReference type="GO" id="GO:0043138">
    <property type="term" value="F:3'-5' DNA helicase activity"/>
    <property type="evidence" value="ECO:0007669"/>
    <property type="project" value="UniProtKB-EC"/>
</dbReference>
<keyword evidence="3" id="KW-0347">Helicase</keyword>
<dbReference type="CDD" id="cd18795">
    <property type="entry name" value="SF2_C_Ski2"/>
    <property type="match status" value="1"/>
</dbReference>
<dbReference type="Pfam" id="PF00270">
    <property type="entry name" value="DEAD"/>
    <property type="match status" value="1"/>
</dbReference>
<evidence type="ECO:0000313" key="9">
    <source>
        <dbReference type="EMBL" id="KAF4753833.1"/>
    </source>
</evidence>
<dbReference type="InterPro" id="IPR011545">
    <property type="entry name" value="DEAD/DEAH_box_helicase_dom"/>
</dbReference>
<dbReference type="PROSITE" id="PS51192">
    <property type="entry name" value="HELICASE_ATP_BIND_1"/>
    <property type="match status" value="1"/>
</dbReference>
<organism evidence="9 10">
    <name type="scientific">Perkinsus olseni</name>
    <name type="common">Perkinsus atlanticus</name>
    <dbReference type="NCBI Taxonomy" id="32597"/>
    <lineage>
        <taxon>Eukaryota</taxon>
        <taxon>Sar</taxon>
        <taxon>Alveolata</taxon>
        <taxon>Perkinsozoa</taxon>
        <taxon>Perkinsea</taxon>
        <taxon>Perkinsida</taxon>
        <taxon>Perkinsidae</taxon>
        <taxon>Perkinsus</taxon>
    </lineage>
</organism>
<dbReference type="Proteomes" id="UP000574390">
    <property type="component" value="Unassembled WGS sequence"/>
</dbReference>
<keyword evidence="2" id="KW-0378">Hydrolase</keyword>
<dbReference type="GO" id="GO:0016787">
    <property type="term" value="F:hydrolase activity"/>
    <property type="evidence" value="ECO:0007669"/>
    <property type="project" value="UniProtKB-KW"/>
</dbReference>
<dbReference type="Gene3D" id="1.10.3380.30">
    <property type="match status" value="1"/>
</dbReference>
<evidence type="ECO:0008006" key="11">
    <source>
        <dbReference type="Google" id="ProtNLM"/>
    </source>
</evidence>
<feature type="compositionally biased region" description="Low complexity" evidence="6">
    <location>
        <begin position="1119"/>
        <end position="1135"/>
    </location>
</feature>
<dbReference type="AlphaFoldDB" id="A0A7J6U8B2"/>
<name>A0A7J6U8B2_PEROL</name>
<dbReference type="SMART" id="SM00487">
    <property type="entry name" value="DEXDc"/>
    <property type="match status" value="1"/>
</dbReference>
<dbReference type="InterPro" id="IPR027417">
    <property type="entry name" value="P-loop_NTPase"/>
</dbReference>
<dbReference type="EMBL" id="JABANM010001695">
    <property type="protein sequence ID" value="KAF4753833.1"/>
    <property type="molecule type" value="Genomic_DNA"/>
</dbReference>
<evidence type="ECO:0000256" key="6">
    <source>
        <dbReference type="SAM" id="MobiDB-lite"/>
    </source>
</evidence>
<dbReference type="PANTHER" id="PTHR47961:SF6">
    <property type="entry name" value="DNA-DIRECTED DNA POLYMERASE"/>
    <property type="match status" value="1"/>
</dbReference>
<dbReference type="InterPro" id="IPR014001">
    <property type="entry name" value="Helicase_ATP-bd"/>
</dbReference>
<dbReference type="SMART" id="SM00490">
    <property type="entry name" value="HELICc"/>
    <property type="match status" value="1"/>
</dbReference>
<dbReference type="GO" id="GO:0005524">
    <property type="term" value="F:ATP binding"/>
    <property type="evidence" value="ECO:0007669"/>
    <property type="project" value="UniProtKB-KW"/>
</dbReference>
<dbReference type="Gene3D" id="3.40.50.300">
    <property type="entry name" value="P-loop containing nucleotide triphosphate hydrolases"/>
    <property type="match status" value="2"/>
</dbReference>
<feature type="region of interest" description="Disordered" evidence="6">
    <location>
        <begin position="121"/>
        <end position="181"/>
    </location>
</feature>
<evidence type="ECO:0000256" key="3">
    <source>
        <dbReference type="ARBA" id="ARBA00022806"/>
    </source>
</evidence>
<dbReference type="SUPFAM" id="SSF158702">
    <property type="entry name" value="Sec63 N-terminal domain-like"/>
    <property type="match status" value="1"/>
</dbReference>
<reference evidence="9 10" key="1">
    <citation type="submission" date="2020-04" db="EMBL/GenBank/DDBJ databases">
        <title>Perkinsus olseni comparative genomics.</title>
        <authorList>
            <person name="Bogema D.R."/>
        </authorList>
    </citation>
    <scope>NUCLEOTIDE SEQUENCE [LARGE SCALE GENOMIC DNA]</scope>
    <source>
        <strain evidence="9">ATCC PRA-205</strain>
    </source>
</reference>
<dbReference type="Pfam" id="PF00271">
    <property type="entry name" value="Helicase_C"/>
    <property type="match status" value="1"/>
</dbReference>
<keyword evidence="1" id="KW-0547">Nucleotide-binding</keyword>
<feature type="compositionally biased region" description="Acidic residues" evidence="6">
    <location>
        <begin position="1108"/>
        <end position="1118"/>
    </location>
</feature>
<feature type="domain" description="Helicase C-terminal" evidence="8">
    <location>
        <begin position="552"/>
        <end position="762"/>
    </location>
</feature>
<evidence type="ECO:0000256" key="4">
    <source>
        <dbReference type="ARBA" id="ARBA00022840"/>
    </source>
</evidence>
<evidence type="ECO:0000256" key="5">
    <source>
        <dbReference type="ARBA" id="ARBA00048988"/>
    </source>
</evidence>
<dbReference type="InterPro" id="IPR001650">
    <property type="entry name" value="Helicase_C-like"/>
</dbReference>
<accession>A0A7J6U8B2</accession>
<protein>
    <recommendedName>
        <fullName evidence="11">DNA polymerase theta</fullName>
    </recommendedName>
</protein>
<comment type="caution">
    <text evidence="9">The sequence shown here is derived from an EMBL/GenBank/DDBJ whole genome shotgun (WGS) entry which is preliminary data.</text>
</comment>
<proteinExistence type="predicted"/>
<feature type="domain" description="Helicase ATP-binding" evidence="7">
    <location>
        <begin position="318"/>
        <end position="514"/>
    </location>
</feature>
<dbReference type="InterPro" id="IPR050474">
    <property type="entry name" value="Hel308_SKI2-like"/>
</dbReference>
<keyword evidence="4" id="KW-0067">ATP-binding</keyword>